<keyword evidence="14" id="KW-1185">Reference proteome</keyword>
<dbReference type="Pfam" id="PF00989">
    <property type="entry name" value="PAS"/>
    <property type="match status" value="1"/>
</dbReference>
<dbReference type="Gene3D" id="3.30.450.20">
    <property type="entry name" value="PAS domain"/>
    <property type="match status" value="3"/>
</dbReference>
<dbReference type="CDD" id="cd00075">
    <property type="entry name" value="HATPase"/>
    <property type="match status" value="1"/>
</dbReference>
<keyword evidence="3" id="KW-0597">Phosphoprotein</keyword>
<dbReference type="InterPro" id="IPR000700">
    <property type="entry name" value="PAS-assoc_C"/>
</dbReference>
<evidence type="ECO:0000256" key="9">
    <source>
        <dbReference type="SAM" id="Coils"/>
    </source>
</evidence>
<dbReference type="InterPro" id="IPR036890">
    <property type="entry name" value="HATPase_C_sf"/>
</dbReference>
<dbReference type="InterPro" id="IPR013767">
    <property type="entry name" value="PAS_fold"/>
</dbReference>
<dbReference type="InterPro" id="IPR001610">
    <property type="entry name" value="PAC"/>
</dbReference>
<evidence type="ECO:0000259" key="11">
    <source>
        <dbReference type="PROSITE" id="PS50112"/>
    </source>
</evidence>
<keyword evidence="9" id="KW-0175">Coiled coil</keyword>
<evidence type="ECO:0000259" key="12">
    <source>
        <dbReference type="PROSITE" id="PS50113"/>
    </source>
</evidence>
<dbReference type="Pfam" id="PF00512">
    <property type="entry name" value="HisKA"/>
    <property type="match status" value="1"/>
</dbReference>
<dbReference type="SUPFAM" id="SSF55874">
    <property type="entry name" value="ATPase domain of HSP90 chaperone/DNA topoisomerase II/histidine kinase"/>
    <property type="match status" value="1"/>
</dbReference>
<dbReference type="SMART" id="SM00091">
    <property type="entry name" value="PAS"/>
    <property type="match status" value="3"/>
</dbReference>
<evidence type="ECO:0000256" key="7">
    <source>
        <dbReference type="ARBA" id="ARBA00022840"/>
    </source>
</evidence>
<dbReference type="Pfam" id="PF13426">
    <property type="entry name" value="PAS_9"/>
    <property type="match status" value="2"/>
</dbReference>
<dbReference type="PANTHER" id="PTHR43065">
    <property type="entry name" value="SENSOR HISTIDINE KINASE"/>
    <property type="match status" value="1"/>
</dbReference>
<dbReference type="PROSITE" id="PS50112">
    <property type="entry name" value="PAS"/>
    <property type="match status" value="1"/>
</dbReference>
<organism evidence="13 14">
    <name type="scientific">Paenibacillus solisilvae</name>
    <dbReference type="NCBI Taxonomy" id="2486751"/>
    <lineage>
        <taxon>Bacteria</taxon>
        <taxon>Bacillati</taxon>
        <taxon>Bacillota</taxon>
        <taxon>Bacilli</taxon>
        <taxon>Bacillales</taxon>
        <taxon>Paenibacillaceae</taxon>
        <taxon>Paenibacillus</taxon>
    </lineage>
</organism>
<dbReference type="InterPro" id="IPR005467">
    <property type="entry name" value="His_kinase_dom"/>
</dbReference>
<keyword evidence="5" id="KW-0547">Nucleotide-binding</keyword>
<evidence type="ECO:0000256" key="1">
    <source>
        <dbReference type="ARBA" id="ARBA00000085"/>
    </source>
</evidence>
<dbReference type="InterPro" id="IPR003594">
    <property type="entry name" value="HATPase_dom"/>
</dbReference>
<dbReference type="SUPFAM" id="SSF55785">
    <property type="entry name" value="PYP-like sensor domain (PAS domain)"/>
    <property type="match status" value="3"/>
</dbReference>
<dbReference type="SMART" id="SM00086">
    <property type="entry name" value="PAC"/>
    <property type="match status" value="2"/>
</dbReference>
<dbReference type="EC" id="2.7.13.3" evidence="2"/>
<evidence type="ECO:0000256" key="2">
    <source>
        <dbReference type="ARBA" id="ARBA00012438"/>
    </source>
</evidence>
<dbReference type="PANTHER" id="PTHR43065:SF34">
    <property type="entry name" value="SPORULATION KINASE A"/>
    <property type="match status" value="1"/>
</dbReference>
<comment type="caution">
    <text evidence="13">The sequence shown here is derived from an EMBL/GenBank/DDBJ whole genome shotgun (WGS) entry which is preliminary data.</text>
</comment>
<evidence type="ECO:0000256" key="4">
    <source>
        <dbReference type="ARBA" id="ARBA00022679"/>
    </source>
</evidence>
<dbReference type="EMBL" id="JBHSOW010000030">
    <property type="protein sequence ID" value="MFC5649128.1"/>
    <property type="molecule type" value="Genomic_DNA"/>
</dbReference>
<dbReference type="InterPro" id="IPR036097">
    <property type="entry name" value="HisK_dim/P_sf"/>
</dbReference>
<feature type="coiled-coil region" evidence="9">
    <location>
        <begin position="121"/>
        <end position="148"/>
    </location>
</feature>
<dbReference type="RefSeq" id="WP_379187627.1">
    <property type="nucleotide sequence ID" value="NZ_JBHSOW010000030.1"/>
</dbReference>
<keyword evidence="6" id="KW-0418">Kinase</keyword>
<feature type="domain" description="Histidine kinase" evidence="10">
    <location>
        <begin position="397"/>
        <end position="599"/>
    </location>
</feature>
<dbReference type="InterPro" id="IPR003661">
    <property type="entry name" value="HisK_dim/P_dom"/>
</dbReference>
<dbReference type="Proteomes" id="UP001596047">
    <property type="component" value="Unassembled WGS sequence"/>
</dbReference>
<evidence type="ECO:0000256" key="3">
    <source>
        <dbReference type="ARBA" id="ARBA00022553"/>
    </source>
</evidence>
<reference evidence="14" key="1">
    <citation type="journal article" date="2019" name="Int. J. Syst. Evol. Microbiol.">
        <title>The Global Catalogue of Microorganisms (GCM) 10K type strain sequencing project: providing services to taxonomists for standard genome sequencing and annotation.</title>
        <authorList>
            <consortium name="The Broad Institute Genomics Platform"/>
            <consortium name="The Broad Institute Genome Sequencing Center for Infectious Disease"/>
            <person name="Wu L."/>
            <person name="Ma J."/>
        </authorList>
    </citation>
    <scope>NUCLEOTIDE SEQUENCE [LARGE SCALE GENOMIC DNA]</scope>
    <source>
        <strain evidence="14">CGMCC 1.3240</strain>
    </source>
</reference>
<keyword evidence="8" id="KW-0902">Two-component regulatory system</keyword>
<dbReference type="InterPro" id="IPR004358">
    <property type="entry name" value="Sig_transdc_His_kin-like_C"/>
</dbReference>
<feature type="domain" description="PAC" evidence="12">
    <location>
        <begin position="208"/>
        <end position="258"/>
    </location>
</feature>
<evidence type="ECO:0000256" key="8">
    <source>
        <dbReference type="ARBA" id="ARBA00023012"/>
    </source>
</evidence>
<dbReference type="PROSITE" id="PS50109">
    <property type="entry name" value="HIS_KIN"/>
    <property type="match status" value="1"/>
</dbReference>
<evidence type="ECO:0000256" key="5">
    <source>
        <dbReference type="ARBA" id="ARBA00022741"/>
    </source>
</evidence>
<keyword evidence="7" id="KW-0067">ATP-binding</keyword>
<dbReference type="SUPFAM" id="SSF47384">
    <property type="entry name" value="Homodimeric domain of signal transducing histidine kinase"/>
    <property type="match status" value="1"/>
</dbReference>
<dbReference type="Gene3D" id="3.30.565.10">
    <property type="entry name" value="Histidine kinase-like ATPase, C-terminal domain"/>
    <property type="match status" value="1"/>
</dbReference>
<dbReference type="Pfam" id="PF02518">
    <property type="entry name" value="HATPase_c"/>
    <property type="match status" value="1"/>
</dbReference>
<feature type="domain" description="PAC" evidence="12">
    <location>
        <begin position="85"/>
        <end position="137"/>
    </location>
</feature>
<dbReference type="InterPro" id="IPR000014">
    <property type="entry name" value="PAS"/>
</dbReference>
<comment type="catalytic activity">
    <reaction evidence="1">
        <text>ATP + protein L-histidine = ADP + protein N-phospho-L-histidine.</text>
        <dbReference type="EC" id="2.7.13.3"/>
    </reaction>
</comment>
<protein>
    <recommendedName>
        <fullName evidence="2">histidine kinase</fullName>
        <ecNumber evidence="2">2.7.13.3</ecNumber>
    </recommendedName>
</protein>
<proteinExistence type="predicted"/>
<name>A0ABW0VV57_9BACL</name>
<dbReference type="CDD" id="cd00130">
    <property type="entry name" value="PAS"/>
    <property type="match status" value="3"/>
</dbReference>
<dbReference type="CDD" id="cd00082">
    <property type="entry name" value="HisKA"/>
    <property type="match status" value="1"/>
</dbReference>
<evidence type="ECO:0000256" key="6">
    <source>
        <dbReference type="ARBA" id="ARBA00022777"/>
    </source>
</evidence>
<keyword evidence="4" id="KW-0808">Transferase</keyword>
<gene>
    <name evidence="13" type="ORF">ACFPYJ_08280</name>
</gene>
<dbReference type="PROSITE" id="PS50113">
    <property type="entry name" value="PAC"/>
    <property type="match status" value="2"/>
</dbReference>
<feature type="domain" description="PAS" evidence="11">
    <location>
        <begin position="13"/>
        <end position="82"/>
    </location>
</feature>
<evidence type="ECO:0000259" key="10">
    <source>
        <dbReference type="PROSITE" id="PS50109"/>
    </source>
</evidence>
<evidence type="ECO:0000313" key="14">
    <source>
        <dbReference type="Proteomes" id="UP001596047"/>
    </source>
</evidence>
<accession>A0ABW0VV57</accession>
<dbReference type="InterPro" id="IPR035965">
    <property type="entry name" value="PAS-like_dom_sf"/>
</dbReference>
<evidence type="ECO:0000313" key="13">
    <source>
        <dbReference type="EMBL" id="MFC5649128.1"/>
    </source>
</evidence>
<dbReference type="SMART" id="SM00388">
    <property type="entry name" value="HisKA"/>
    <property type="match status" value="1"/>
</dbReference>
<dbReference type="Gene3D" id="1.10.287.130">
    <property type="match status" value="1"/>
</dbReference>
<dbReference type="SMART" id="SM00387">
    <property type="entry name" value="HATPase_c"/>
    <property type="match status" value="1"/>
</dbReference>
<dbReference type="NCBIfam" id="TIGR00229">
    <property type="entry name" value="sensory_box"/>
    <property type="match status" value="3"/>
</dbReference>
<sequence length="612" mass="69496">MINIKAIFSNLNTSRLITSFLDLSSDGVVIVDLEGRVLGVNKKFEELHGWMEDEVIGQILPMTPEENKAEEFQLYERIIQGEEYCGFEVSKLRKDGSSFFANVTISAMKDDDGEVIAFVGVERDITEKKKAEARLMESEERYRVLIESSPEPIVVYQGDRVTFVNPAAVSLMGAARPEELVGQPITRFLQQDDLAILPEELASKQSSEILDKRITRLNGEFIDVELKAVPVQFHGNLAVQLLFRDITERKKAVFELEQRECEYRRVLKLSPEPIVLHRDYIITFVNDMALKLFNAESEEDIVGRTVFEFSCPGYHDALLERINRVTETDGFMEFASLELQRLDGTKLDVEVSSIYIHKHIGIPVIQTVIRDMTERRKSENLIRRAEKLSIVGELAAGIAHEIRNPLTALKGFLQLLKSKETSYVDIMLVEIERINQIVNEFMCMAKPHTDRFVEMDLKEIIDNVIFMLQPQALLYNVQMNFEMDAKDSRIICEPNQLKQVFINLIKNSIEAMPSGGNITVLMDDSDTSALQIVIRDEGPGISEDQIPYLGKPFYTTKEKGTGLGLMVCFKIIEAHHGYMSIQSELGKGTTMVIRLPRTATNQILEETSCCHV</sequence>
<dbReference type="PRINTS" id="PR00344">
    <property type="entry name" value="BCTRLSENSOR"/>
</dbReference>